<dbReference type="PANTHER" id="PTHR39608">
    <property type="entry name" value="INTEGRAL MEMBRANE PROTEIN (AFU_ORTHOLOGUE AFUA_5G08640)"/>
    <property type="match status" value="1"/>
</dbReference>
<sequence>MAHGHNRARTGLSPLLLATNLLIWISAVIVMGILSYLISLSGEAGSRVIYMEVISVLTVVFFLLAFFLAAYPGTVLIFNLIFSYLWLVAVVFTAEGYSHSNNNLLLTVEAFSFIAL</sequence>
<accession>A0AA39Y265</accession>
<dbReference type="GO" id="GO:0016020">
    <property type="term" value="C:membrane"/>
    <property type="evidence" value="ECO:0007669"/>
    <property type="project" value="UniProtKB-SubCell"/>
</dbReference>
<evidence type="ECO:0000313" key="7">
    <source>
        <dbReference type="EMBL" id="KAK0644642.1"/>
    </source>
</evidence>
<evidence type="ECO:0000256" key="5">
    <source>
        <dbReference type="SAM" id="Phobius"/>
    </source>
</evidence>
<evidence type="ECO:0000256" key="3">
    <source>
        <dbReference type="ARBA" id="ARBA00022989"/>
    </source>
</evidence>
<evidence type="ECO:0000313" key="8">
    <source>
        <dbReference type="Proteomes" id="UP001174936"/>
    </source>
</evidence>
<evidence type="ECO:0000256" key="4">
    <source>
        <dbReference type="ARBA" id="ARBA00023136"/>
    </source>
</evidence>
<evidence type="ECO:0000259" key="6">
    <source>
        <dbReference type="Pfam" id="PF01284"/>
    </source>
</evidence>
<comment type="subcellular location">
    <subcellularLocation>
        <location evidence="1">Membrane</location>
        <topology evidence="1">Multi-pass membrane protein</topology>
    </subcellularLocation>
</comment>
<evidence type="ECO:0000256" key="1">
    <source>
        <dbReference type="ARBA" id="ARBA00004141"/>
    </source>
</evidence>
<feature type="transmembrane region" description="Helical" evidence="5">
    <location>
        <begin position="15"/>
        <end position="37"/>
    </location>
</feature>
<keyword evidence="4 5" id="KW-0472">Membrane</keyword>
<dbReference type="EMBL" id="JAULSV010000005">
    <property type="protein sequence ID" value="KAK0644642.1"/>
    <property type="molecule type" value="Genomic_DNA"/>
</dbReference>
<reference evidence="7" key="1">
    <citation type="submission" date="2023-06" db="EMBL/GenBank/DDBJ databases">
        <title>Genome-scale phylogeny and comparative genomics of the fungal order Sordariales.</title>
        <authorList>
            <consortium name="Lawrence Berkeley National Laboratory"/>
            <person name="Hensen N."/>
            <person name="Bonometti L."/>
            <person name="Westerberg I."/>
            <person name="Brannstrom I.O."/>
            <person name="Guillou S."/>
            <person name="Cros-Aarteil S."/>
            <person name="Calhoun S."/>
            <person name="Haridas S."/>
            <person name="Kuo A."/>
            <person name="Mondo S."/>
            <person name="Pangilinan J."/>
            <person name="Riley R."/>
            <person name="Labutti K."/>
            <person name="Andreopoulos B."/>
            <person name="Lipzen A."/>
            <person name="Chen C."/>
            <person name="Yanf M."/>
            <person name="Daum C."/>
            <person name="Ng V."/>
            <person name="Clum A."/>
            <person name="Steindorff A."/>
            <person name="Ohm R."/>
            <person name="Martin F."/>
            <person name="Silar P."/>
            <person name="Natvig D."/>
            <person name="Lalanne C."/>
            <person name="Gautier V."/>
            <person name="Ament-Velasquez S.L."/>
            <person name="Kruys A."/>
            <person name="Hutchinson M.I."/>
            <person name="Powell A.J."/>
            <person name="Barry K."/>
            <person name="Miller A.N."/>
            <person name="Grigoriev I.V."/>
            <person name="Debuchy R."/>
            <person name="Gladieux P."/>
            <person name="Thoren M.H."/>
            <person name="Johannesson H."/>
        </authorList>
    </citation>
    <scope>NUCLEOTIDE SEQUENCE</scope>
    <source>
        <strain evidence="7">SMH2532-1</strain>
    </source>
</reference>
<protein>
    <recommendedName>
        <fullName evidence="6">MARVEL domain-containing protein</fullName>
    </recommendedName>
</protein>
<keyword evidence="3 5" id="KW-1133">Transmembrane helix</keyword>
<dbReference type="Proteomes" id="UP001174936">
    <property type="component" value="Unassembled WGS sequence"/>
</dbReference>
<feature type="transmembrane region" description="Helical" evidence="5">
    <location>
        <begin position="76"/>
        <end position="94"/>
    </location>
</feature>
<dbReference type="Pfam" id="PF01284">
    <property type="entry name" value="MARVEL"/>
    <property type="match status" value="1"/>
</dbReference>
<gene>
    <name evidence="7" type="ORF">B0T16DRAFT_199471</name>
</gene>
<name>A0AA39Y265_9PEZI</name>
<dbReference type="AlphaFoldDB" id="A0AA39Y265"/>
<proteinExistence type="predicted"/>
<dbReference type="InterPro" id="IPR008253">
    <property type="entry name" value="Marvel"/>
</dbReference>
<keyword evidence="2 5" id="KW-0812">Transmembrane</keyword>
<evidence type="ECO:0000256" key="2">
    <source>
        <dbReference type="ARBA" id="ARBA00022692"/>
    </source>
</evidence>
<comment type="caution">
    <text evidence="7">The sequence shown here is derived from an EMBL/GenBank/DDBJ whole genome shotgun (WGS) entry which is preliminary data.</text>
</comment>
<dbReference type="PANTHER" id="PTHR39608:SF2">
    <property type="entry name" value="MARVEL DOMAIN-CONTAINING PROTEIN"/>
    <property type="match status" value="1"/>
</dbReference>
<organism evidence="7 8">
    <name type="scientific">Cercophora newfieldiana</name>
    <dbReference type="NCBI Taxonomy" id="92897"/>
    <lineage>
        <taxon>Eukaryota</taxon>
        <taxon>Fungi</taxon>
        <taxon>Dikarya</taxon>
        <taxon>Ascomycota</taxon>
        <taxon>Pezizomycotina</taxon>
        <taxon>Sordariomycetes</taxon>
        <taxon>Sordariomycetidae</taxon>
        <taxon>Sordariales</taxon>
        <taxon>Lasiosphaeriaceae</taxon>
        <taxon>Cercophora</taxon>
    </lineage>
</organism>
<keyword evidence="8" id="KW-1185">Reference proteome</keyword>
<feature type="domain" description="MARVEL" evidence="6">
    <location>
        <begin position="18"/>
        <end position="115"/>
    </location>
</feature>
<feature type="transmembrane region" description="Helical" evidence="5">
    <location>
        <begin position="49"/>
        <end position="70"/>
    </location>
</feature>